<dbReference type="GO" id="GO:0015833">
    <property type="term" value="P:peptide transport"/>
    <property type="evidence" value="ECO:0007669"/>
    <property type="project" value="TreeGrafter"/>
</dbReference>
<evidence type="ECO:0000313" key="5">
    <source>
        <dbReference type="EMBL" id="CAB5023777.1"/>
    </source>
</evidence>
<dbReference type="EMBL" id="CAFBPV010000004">
    <property type="protein sequence ID" value="CAB5023777.1"/>
    <property type="molecule type" value="Genomic_DNA"/>
</dbReference>
<dbReference type="PANTHER" id="PTHR30290">
    <property type="entry name" value="PERIPLASMIC BINDING COMPONENT OF ABC TRANSPORTER"/>
    <property type="match status" value="1"/>
</dbReference>
<evidence type="ECO:0000313" key="4">
    <source>
        <dbReference type="EMBL" id="CAB4884732.1"/>
    </source>
</evidence>
<proteinExistence type="predicted"/>
<dbReference type="EMBL" id="CAFBLY010000066">
    <property type="protein sequence ID" value="CAB4884732.1"/>
    <property type="molecule type" value="Genomic_DNA"/>
</dbReference>
<dbReference type="AlphaFoldDB" id="A0A6J7EMF2"/>
<dbReference type="EMBL" id="CAEZZI010000016">
    <property type="protein sequence ID" value="CAB4749307.1"/>
    <property type="molecule type" value="Genomic_DNA"/>
</dbReference>
<dbReference type="InterPro" id="IPR000914">
    <property type="entry name" value="SBP_5_dom"/>
</dbReference>
<dbReference type="Pfam" id="PF00496">
    <property type="entry name" value="SBP_bac_5"/>
    <property type="match status" value="1"/>
</dbReference>
<accession>A0A6J7EMF2</accession>
<dbReference type="EMBL" id="CAFAAY010000005">
    <property type="protein sequence ID" value="CAB4807372.1"/>
    <property type="molecule type" value="Genomic_DNA"/>
</dbReference>
<dbReference type="GO" id="GO:1904680">
    <property type="term" value="F:peptide transmembrane transporter activity"/>
    <property type="evidence" value="ECO:0007669"/>
    <property type="project" value="TreeGrafter"/>
</dbReference>
<dbReference type="GO" id="GO:0043190">
    <property type="term" value="C:ATP-binding cassette (ABC) transporter complex"/>
    <property type="evidence" value="ECO:0007669"/>
    <property type="project" value="InterPro"/>
</dbReference>
<evidence type="ECO:0000313" key="3">
    <source>
        <dbReference type="EMBL" id="CAB4807372.1"/>
    </source>
</evidence>
<dbReference type="SUPFAM" id="SSF53850">
    <property type="entry name" value="Periplasmic binding protein-like II"/>
    <property type="match status" value="1"/>
</dbReference>
<dbReference type="PANTHER" id="PTHR30290:SF83">
    <property type="entry name" value="ABC TRANSPORTER SUBSTRATE-BINDING PROTEIN"/>
    <property type="match status" value="1"/>
</dbReference>
<sequence length="585" mass="64530">MSAMNLTTRRWISVVATTALAVSLAMVSGVSPANAAEVKGGTLNFYTHNEQVAALDPTNMYTGRDIALYGTYIFRQLTSYKMVPGSAGTELTGDLATNTGVPSNKAKTWTFTLRPGVTWEDGTAVTCADLKYGMSRAFATDVFNAGPTYAITWLDIPKLKDGSSAYAGPYKKTGQKLYDKAVTCSKDNRTITYKLSRSVPDFNYFASYPTAGPVKASKDTGDKYDLHPMATGPYKVKSYKINDKLVLVRNSKWKKSSDPLRKALPNSISIKFGLNEDVRDEIDMTDQIPNGINMDGLQSTNTPTYFADPTKAKQRLNIVDSFVTYLSANNSAGHLDCLLVRKAVFFAYDNQSLIDLAGGLKYYGEMGDNIVKPNLGMDYIATKGNIHDPNFKIGGNPEYAKTLLAQAKTECPDAYDRATNPAKGLKYYRADTADNKKSAVIVEAALAKAGIVIETVYKPSGTYNANLVEYSAATDFIGSGWAPDWANASTVIPEMWGDGCCNYTSNEKTPAYAPFIAKINKAYVELDRKKQAKLWHELSQYGMDQYWYIRTVFSKDQLTWGSKIGGFQEWKIMSSPIYNDLYIKK</sequence>
<protein>
    <submittedName>
        <fullName evidence="4">Unannotated protein</fullName>
    </submittedName>
</protein>
<dbReference type="InterPro" id="IPR030678">
    <property type="entry name" value="Peptide/Ni-bd"/>
</dbReference>
<evidence type="ECO:0000259" key="1">
    <source>
        <dbReference type="Pfam" id="PF00496"/>
    </source>
</evidence>
<dbReference type="PIRSF" id="PIRSF002741">
    <property type="entry name" value="MppA"/>
    <property type="match status" value="1"/>
</dbReference>
<organism evidence="4">
    <name type="scientific">freshwater metagenome</name>
    <dbReference type="NCBI Taxonomy" id="449393"/>
    <lineage>
        <taxon>unclassified sequences</taxon>
        <taxon>metagenomes</taxon>
        <taxon>ecological metagenomes</taxon>
    </lineage>
</organism>
<reference evidence="4" key="1">
    <citation type="submission" date="2020-05" db="EMBL/GenBank/DDBJ databases">
        <authorList>
            <person name="Chiriac C."/>
            <person name="Salcher M."/>
            <person name="Ghai R."/>
            <person name="Kavagutti S V."/>
        </authorList>
    </citation>
    <scope>NUCLEOTIDE SEQUENCE</scope>
</reference>
<gene>
    <name evidence="2" type="ORF">UFOPK2842_00279</name>
    <name evidence="3" type="ORF">UFOPK3124_00153</name>
    <name evidence="4" type="ORF">UFOPK3480_00799</name>
    <name evidence="5" type="ORF">UFOPK4165_00116</name>
</gene>
<name>A0A6J7EMF2_9ZZZZ</name>
<dbReference type="Gene3D" id="3.10.105.10">
    <property type="entry name" value="Dipeptide-binding Protein, Domain 3"/>
    <property type="match status" value="1"/>
</dbReference>
<feature type="domain" description="Solute-binding protein family 5" evidence="1">
    <location>
        <begin position="91"/>
        <end position="498"/>
    </location>
</feature>
<dbReference type="InterPro" id="IPR039424">
    <property type="entry name" value="SBP_5"/>
</dbReference>
<dbReference type="Gene3D" id="3.40.190.10">
    <property type="entry name" value="Periplasmic binding protein-like II"/>
    <property type="match status" value="1"/>
</dbReference>
<evidence type="ECO:0000313" key="2">
    <source>
        <dbReference type="EMBL" id="CAB4749307.1"/>
    </source>
</evidence>
<dbReference type="GO" id="GO:0042597">
    <property type="term" value="C:periplasmic space"/>
    <property type="evidence" value="ECO:0007669"/>
    <property type="project" value="UniProtKB-ARBA"/>
</dbReference>